<dbReference type="GO" id="GO:0016301">
    <property type="term" value="F:kinase activity"/>
    <property type="evidence" value="ECO:0007669"/>
    <property type="project" value="UniProtKB-KW"/>
</dbReference>
<evidence type="ECO:0000313" key="3">
    <source>
        <dbReference type="Proteomes" id="UP000622552"/>
    </source>
</evidence>
<dbReference type="InterPro" id="IPR036390">
    <property type="entry name" value="WH_DNA-bd_sf"/>
</dbReference>
<gene>
    <name evidence="2" type="ORF">IW245_004680</name>
</gene>
<keyword evidence="2" id="KW-0418">Kinase</keyword>
<dbReference type="PANTHER" id="PTHR18964:SF149">
    <property type="entry name" value="BIFUNCTIONAL UDP-N-ACETYLGLUCOSAMINE 2-EPIMERASE_N-ACETYLMANNOSAMINE KINASE"/>
    <property type="match status" value="1"/>
</dbReference>
<keyword evidence="2" id="KW-0808">Transferase</keyword>
<evidence type="ECO:0000256" key="1">
    <source>
        <dbReference type="ARBA" id="ARBA00006479"/>
    </source>
</evidence>
<keyword evidence="3" id="KW-1185">Reference proteome</keyword>
<dbReference type="RefSeq" id="WP_197005237.1">
    <property type="nucleotide sequence ID" value="NZ_BONS01000025.1"/>
</dbReference>
<dbReference type="Gene3D" id="3.30.420.40">
    <property type="match status" value="2"/>
</dbReference>
<dbReference type="Proteomes" id="UP000622552">
    <property type="component" value="Unassembled WGS sequence"/>
</dbReference>
<protein>
    <submittedName>
        <fullName evidence="2">Putative NBD/HSP70 family sugar kinase</fullName>
    </submittedName>
</protein>
<dbReference type="SUPFAM" id="SSF53067">
    <property type="entry name" value="Actin-like ATPase domain"/>
    <property type="match status" value="1"/>
</dbReference>
<name>A0A8J7KLX5_9ACTN</name>
<organism evidence="2 3">
    <name type="scientific">Longispora fulva</name>
    <dbReference type="NCBI Taxonomy" id="619741"/>
    <lineage>
        <taxon>Bacteria</taxon>
        <taxon>Bacillati</taxon>
        <taxon>Actinomycetota</taxon>
        <taxon>Actinomycetes</taxon>
        <taxon>Micromonosporales</taxon>
        <taxon>Micromonosporaceae</taxon>
        <taxon>Longispora</taxon>
    </lineage>
</organism>
<dbReference type="PANTHER" id="PTHR18964">
    <property type="entry name" value="ROK (REPRESSOR, ORF, KINASE) FAMILY"/>
    <property type="match status" value="1"/>
</dbReference>
<evidence type="ECO:0000313" key="2">
    <source>
        <dbReference type="EMBL" id="MBG6138486.1"/>
    </source>
</evidence>
<sequence>MTTSAPAATGPHVLRQINVTAVLTALRQTSSATARVADLMTTTGLSRPAVTRALADLREADLVELIADDAARVGRPAQRARFRAELGHVAGVDVGPHKILIKIADLAGDILTTHRVTTPPNATGPDVFTLVSQALDQAVKAAGLTHADLWAVCVGTPGIVDREHGEVLLAPSIPGWAGLPVVPELRDRLHCPVLIDNDVNLAVLAERWQGTAIGVDSLVFVQWGERIGTGLIIDGAPYRGAHAAAGELGFLDLGLPPNDPTGRPAADEGTGPFERLVGAAAIHELAVAMTAGDRDRDLHAQLTRPGERDITPLFTAAAAGSPTAIAVIDRVAARFAQGLSALILLLDPEQVVIGGGLSRAGDTLLEPIRRQLRGRTLSATSLHASTLGDDAVALGAVRHALDATADRLAAS</sequence>
<dbReference type="EMBL" id="JADOUF010000001">
    <property type="protein sequence ID" value="MBG6138486.1"/>
    <property type="molecule type" value="Genomic_DNA"/>
</dbReference>
<dbReference type="Gene3D" id="1.10.10.10">
    <property type="entry name" value="Winged helix-like DNA-binding domain superfamily/Winged helix DNA-binding domain"/>
    <property type="match status" value="1"/>
</dbReference>
<comment type="similarity">
    <text evidence="1">Belongs to the ROK (NagC/XylR) family.</text>
</comment>
<accession>A0A8J7KLX5</accession>
<reference evidence="2" key="1">
    <citation type="submission" date="2020-11" db="EMBL/GenBank/DDBJ databases">
        <title>Sequencing the genomes of 1000 actinobacteria strains.</title>
        <authorList>
            <person name="Klenk H.-P."/>
        </authorList>
    </citation>
    <scope>NUCLEOTIDE SEQUENCE</scope>
    <source>
        <strain evidence="2">DSM 45356</strain>
    </source>
</reference>
<proteinExistence type="inferred from homology"/>
<dbReference type="Pfam" id="PF00480">
    <property type="entry name" value="ROK"/>
    <property type="match status" value="1"/>
</dbReference>
<dbReference type="AlphaFoldDB" id="A0A8J7KLX5"/>
<dbReference type="InterPro" id="IPR000600">
    <property type="entry name" value="ROK"/>
</dbReference>
<dbReference type="InterPro" id="IPR036388">
    <property type="entry name" value="WH-like_DNA-bd_sf"/>
</dbReference>
<dbReference type="SUPFAM" id="SSF46785">
    <property type="entry name" value="Winged helix' DNA-binding domain"/>
    <property type="match status" value="1"/>
</dbReference>
<comment type="caution">
    <text evidence="2">The sequence shown here is derived from an EMBL/GenBank/DDBJ whole genome shotgun (WGS) entry which is preliminary data.</text>
</comment>
<dbReference type="InterPro" id="IPR043129">
    <property type="entry name" value="ATPase_NBD"/>
</dbReference>